<evidence type="ECO:0000256" key="3">
    <source>
        <dbReference type="ARBA" id="ARBA00022917"/>
    </source>
</evidence>
<reference evidence="7 8" key="1">
    <citation type="journal article" date="2009" name="Proc. Natl. Acad. Sci. U.S.A.">
        <title>The genomic basis of trophic strategy in marine bacteria.</title>
        <authorList>
            <person name="Lauro F.M."/>
            <person name="McDougald D."/>
            <person name="Thomas T."/>
            <person name="Williams T.J."/>
            <person name="Egan S."/>
            <person name="Rice S."/>
            <person name="DeMaere M.Z."/>
            <person name="Ting L."/>
            <person name="Ertan H."/>
            <person name="Johnson J."/>
            <person name="Ferriera S."/>
            <person name="Lapidus A."/>
            <person name="Anderson I."/>
            <person name="Kyrpides N."/>
            <person name="Munk A.C."/>
            <person name="Detter C."/>
            <person name="Han C.S."/>
            <person name="Brown M.V."/>
            <person name="Robb F.T."/>
            <person name="Kjelleberg S."/>
            <person name="Cavicchioli R."/>
        </authorList>
    </citation>
    <scope>NUCLEOTIDE SEQUENCE [LARGE SCALE GENOMIC DNA]</scope>
    <source>
        <strain evidence="8">DSM 13593 / LMG 18877 / RB2256</strain>
    </source>
</reference>
<evidence type="ECO:0000313" key="8">
    <source>
        <dbReference type="Proteomes" id="UP000006578"/>
    </source>
</evidence>
<comment type="subcellular location">
    <subcellularLocation>
        <location evidence="4">Cytoplasm</location>
    </subcellularLocation>
</comment>
<evidence type="ECO:0000259" key="6">
    <source>
        <dbReference type="PROSITE" id="PS50832"/>
    </source>
</evidence>
<protein>
    <recommendedName>
        <fullName evidence="4 5">Translation initiation factor IF-1</fullName>
    </recommendedName>
</protein>
<evidence type="ECO:0000256" key="5">
    <source>
        <dbReference type="NCBIfam" id="TIGR00008"/>
    </source>
</evidence>
<dbReference type="SUPFAM" id="SSF50249">
    <property type="entry name" value="Nucleic acid-binding proteins"/>
    <property type="match status" value="1"/>
</dbReference>
<dbReference type="EMBL" id="CP000356">
    <property type="protein sequence ID" value="ABF53194.1"/>
    <property type="molecule type" value="Genomic_DNA"/>
</dbReference>
<dbReference type="HOGENOM" id="CLU_151267_4_1_5"/>
<dbReference type="InterPro" id="IPR012340">
    <property type="entry name" value="NA-bd_OB-fold"/>
</dbReference>
<keyword evidence="3 4" id="KW-0648">Protein biosynthesis</keyword>
<keyword evidence="4" id="KW-0694">RNA-binding</keyword>
<comment type="similarity">
    <text evidence="1 4">Belongs to the IF-1 family.</text>
</comment>
<dbReference type="GO" id="GO:0019843">
    <property type="term" value="F:rRNA binding"/>
    <property type="evidence" value="ECO:0007669"/>
    <property type="project" value="UniProtKB-UniRule"/>
</dbReference>
<organism evidence="7 8">
    <name type="scientific">Sphingopyxis alaskensis (strain DSM 13593 / LMG 18877 / RB2256)</name>
    <name type="common">Sphingomonas alaskensis</name>
    <dbReference type="NCBI Taxonomy" id="317655"/>
    <lineage>
        <taxon>Bacteria</taxon>
        <taxon>Pseudomonadati</taxon>
        <taxon>Pseudomonadota</taxon>
        <taxon>Alphaproteobacteria</taxon>
        <taxon>Sphingomonadales</taxon>
        <taxon>Sphingomonadaceae</taxon>
        <taxon>Sphingopyxis</taxon>
    </lineage>
</organism>
<comment type="subunit">
    <text evidence="4">Component of the 30S ribosomal translation pre-initiation complex which assembles on the 30S ribosome in the order IF-2 and IF-3, IF-1 and N-formylmethionyl-tRNA(fMet); mRNA recruitment can occur at any time during PIC assembly.</text>
</comment>
<evidence type="ECO:0000256" key="1">
    <source>
        <dbReference type="ARBA" id="ARBA00010939"/>
    </source>
</evidence>
<dbReference type="eggNOG" id="COG0361">
    <property type="taxonomic scope" value="Bacteria"/>
</dbReference>
<dbReference type="KEGG" id="sal:Sala_1481"/>
<dbReference type="Gene3D" id="2.40.50.140">
    <property type="entry name" value="Nucleic acid-binding proteins"/>
    <property type="match status" value="1"/>
</dbReference>
<dbReference type="PANTHER" id="PTHR33370">
    <property type="entry name" value="TRANSLATION INITIATION FACTOR IF-1, CHLOROPLASTIC"/>
    <property type="match status" value="1"/>
</dbReference>
<dbReference type="GO" id="GO:0005829">
    <property type="term" value="C:cytosol"/>
    <property type="evidence" value="ECO:0007669"/>
    <property type="project" value="TreeGrafter"/>
</dbReference>
<dbReference type="Pfam" id="PF01176">
    <property type="entry name" value="eIF-1a"/>
    <property type="match status" value="1"/>
</dbReference>
<dbReference type="PROSITE" id="PS50832">
    <property type="entry name" value="S1_IF1_TYPE"/>
    <property type="match status" value="1"/>
</dbReference>
<evidence type="ECO:0000256" key="4">
    <source>
        <dbReference type="HAMAP-Rule" id="MF_00075"/>
    </source>
</evidence>
<dbReference type="InterPro" id="IPR006196">
    <property type="entry name" value="RNA-binding_domain_S1_IF1"/>
</dbReference>
<gene>
    <name evidence="4" type="primary">infA</name>
    <name evidence="7" type="ordered locus">Sala_1481</name>
</gene>
<evidence type="ECO:0000313" key="7">
    <source>
        <dbReference type="EMBL" id="ABF53194.1"/>
    </source>
</evidence>
<comment type="function">
    <text evidence="4">One of the essential components for the initiation of protein synthesis. Stabilizes the binding of IF-2 and IF-3 on the 30S subunit to which N-formylmethionyl-tRNA(fMet) subsequently binds. Helps modulate mRNA selection, yielding the 30S pre-initiation complex (PIC). Upon addition of the 50S ribosomal subunit IF-1, IF-2 and IF-3 are released leaving the mature 70S translation initiation complex.</text>
</comment>
<dbReference type="PANTHER" id="PTHR33370:SF1">
    <property type="entry name" value="TRANSLATION INITIATION FACTOR IF-1, CHLOROPLASTIC"/>
    <property type="match status" value="1"/>
</dbReference>
<dbReference type="InterPro" id="IPR004368">
    <property type="entry name" value="TIF_IF1"/>
</dbReference>
<dbReference type="AlphaFoldDB" id="Q1GT28"/>
<dbReference type="NCBIfam" id="TIGR00008">
    <property type="entry name" value="infA"/>
    <property type="match status" value="1"/>
</dbReference>
<dbReference type="GO" id="GO:0043022">
    <property type="term" value="F:ribosome binding"/>
    <property type="evidence" value="ECO:0007669"/>
    <property type="project" value="UniProtKB-UniRule"/>
</dbReference>
<name>Q1GT28_SPHAL</name>
<dbReference type="GO" id="GO:0003743">
    <property type="term" value="F:translation initiation factor activity"/>
    <property type="evidence" value="ECO:0007669"/>
    <property type="project" value="UniProtKB-UniRule"/>
</dbReference>
<feature type="domain" description="S1-like" evidence="6">
    <location>
        <begin position="1"/>
        <end position="66"/>
    </location>
</feature>
<dbReference type="Proteomes" id="UP000006578">
    <property type="component" value="Chromosome"/>
</dbReference>
<proteinExistence type="inferred from homology"/>
<sequence>MTFEGQVDEVLPDGRFGVMLENGHRVVVYTAGRMRRFRIRTVVGDAVRVEMTPYDLSKGRLVYRERGGGPATPGQRRSR</sequence>
<keyword evidence="8" id="KW-1185">Reference proteome</keyword>
<evidence type="ECO:0000256" key="2">
    <source>
        <dbReference type="ARBA" id="ARBA00022540"/>
    </source>
</evidence>
<keyword evidence="4" id="KW-0963">Cytoplasm</keyword>
<dbReference type="STRING" id="317655.Sala_1481"/>
<accession>Q1GT28</accession>
<keyword evidence="2 4" id="KW-0396">Initiation factor</keyword>
<dbReference type="HAMAP" id="MF_00075">
    <property type="entry name" value="IF_1"/>
    <property type="match status" value="1"/>
</dbReference>
<keyword evidence="4" id="KW-0699">rRNA-binding</keyword>